<accession>A0ABR9DFC7</accession>
<protein>
    <submittedName>
        <fullName evidence="1">Uncharacterized protein</fullName>
    </submittedName>
</protein>
<keyword evidence="2" id="KW-1185">Reference proteome</keyword>
<comment type="caution">
    <text evidence="1">The sequence shown here is derived from an EMBL/GenBank/DDBJ whole genome shotgun (WGS) entry which is preliminary data.</text>
</comment>
<evidence type="ECO:0000313" key="1">
    <source>
        <dbReference type="EMBL" id="MBD9361790.1"/>
    </source>
</evidence>
<reference evidence="1 2" key="1">
    <citation type="submission" date="2020-09" db="EMBL/GenBank/DDBJ databases">
        <title>Methylomonas albis sp. nov. and Methylomonas fluvii sp. nov.: Two cold-adapted methanotrophs from the River Elbe and an amended description of Methylovulum psychrotolerans strain Eb1.</title>
        <authorList>
            <person name="Bussmann I.K."/>
            <person name="Klings K.-W."/>
            <person name="Warnstedt J."/>
            <person name="Hoppert M."/>
            <person name="Saborowski A."/>
            <person name="Horn F."/>
            <person name="Liebner S."/>
        </authorList>
    </citation>
    <scope>NUCLEOTIDE SEQUENCE [LARGE SCALE GENOMIC DNA]</scope>
    <source>
        <strain evidence="1 2">EbB</strain>
    </source>
</reference>
<sequence length="136" mass="15449">MGVFERYYASQSELNEAGAEVWESYKRQVLGLLAAKMVKKSVIAAGLEQGLRELREFPPGAKQVGPAAVALERAIELEYPEFLREDEERLSKALKRGSIRTEREYYLVRHAIDREEGSPSDRLAALYKLADNFDAR</sequence>
<dbReference type="Proteomes" id="UP000641152">
    <property type="component" value="Unassembled WGS sequence"/>
</dbReference>
<gene>
    <name evidence="1" type="ORF">EBB_14930</name>
</gene>
<dbReference type="RefSeq" id="WP_192394560.1">
    <property type="nucleotide sequence ID" value="NZ_CAJHIU010000002.1"/>
</dbReference>
<proteinExistence type="predicted"/>
<organism evidence="1 2">
    <name type="scientific">Methylomonas fluvii</name>
    <dbReference type="NCBI Taxonomy" id="1854564"/>
    <lineage>
        <taxon>Bacteria</taxon>
        <taxon>Pseudomonadati</taxon>
        <taxon>Pseudomonadota</taxon>
        <taxon>Gammaproteobacteria</taxon>
        <taxon>Methylococcales</taxon>
        <taxon>Methylococcaceae</taxon>
        <taxon>Methylomonas</taxon>
    </lineage>
</organism>
<dbReference type="EMBL" id="JACXST010000002">
    <property type="protein sequence ID" value="MBD9361790.1"/>
    <property type="molecule type" value="Genomic_DNA"/>
</dbReference>
<evidence type="ECO:0000313" key="2">
    <source>
        <dbReference type="Proteomes" id="UP000641152"/>
    </source>
</evidence>
<name>A0ABR9DFC7_9GAMM</name>